<evidence type="ECO:0000313" key="3">
    <source>
        <dbReference type="EMBL" id="ORY33709.1"/>
    </source>
</evidence>
<evidence type="ECO:0000256" key="1">
    <source>
        <dbReference type="SAM" id="MobiDB-lite"/>
    </source>
</evidence>
<proteinExistence type="predicted"/>
<dbReference type="InParanoid" id="A0A1Y2BFX2"/>
<feature type="transmembrane region" description="Helical" evidence="2">
    <location>
        <begin position="6"/>
        <end position="25"/>
    </location>
</feature>
<gene>
    <name evidence="3" type="ORF">BCR39DRAFT_518727</name>
</gene>
<comment type="caution">
    <text evidence="3">The sequence shown here is derived from an EMBL/GenBank/DDBJ whole genome shotgun (WGS) entry which is preliminary data.</text>
</comment>
<reference evidence="3 4" key="1">
    <citation type="submission" date="2016-07" db="EMBL/GenBank/DDBJ databases">
        <title>Pervasive Adenine N6-methylation of Active Genes in Fungi.</title>
        <authorList>
            <consortium name="DOE Joint Genome Institute"/>
            <person name="Mondo S.J."/>
            <person name="Dannebaum R.O."/>
            <person name="Kuo R.C."/>
            <person name="Labutti K."/>
            <person name="Haridas S."/>
            <person name="Kuo A."/>
            <person name="Salamov A."/>
            <person name="Ahrendt S.R."/>
            <person name="Lipzen A."/>
            <person name="Sullivan W."/>
            <person name="Andreopoulos W.B."/>
            <person name="Clum A."/>
            <person name="Lindquist E."/>
            <person name="Daum C."/>
            <person name="Ramamoorthy G.K."/>
            <person name="Gryganskyi A."/>
            <person name="Culley D."/>
            <person name="Magnuson J.K."/>
            <person name="James T.Y."/>
            <person name="O'Malley M.A."/>
            <person name="Stajich J.E."/>
            <person name="Spatafora J.W."/>
            <person name="Visel A."/>
            <person name="Grigoriev I.V."/>
        </authorList>
    </citation>
    <scope>NUCLEOTIDE SEQUENCE [LARGE SCALE GENOMIC DNA]</scope>
    <source>
        <strain evidence="3 4">68-887.2</strain>
    </source>
</reference>
<name>A0A1Y2BFX2_9TREE</name>
<evidence type="ECO:0000256" key="2">
    <source>
        <dbReference type="SAM" id="Phobius"/>
    </source>
</evidence>
<evidence type="ECO:0000313" key="4">
    <source>
        <dbReference type="Proteomes" id="UP000193986"/>
    </source>
</evidence>
<keyword evidence="2" id="KW-0812">Transmembrane</keyword>
<accession>A0A1Y2BFX2</accession>
<sequence length="85" mass="9144">MPSSIFQYVTGVIAIASAVGITACVKEEKESRRNNSSPLEAPTTMIVIGAASVAISISSRTWVRPSSKSLPLRQQSRSNQPEQQL</sequence>
<feature type="region of interest" description="Disordered" evidence="1">
    <location>
        <begin position="64"/>
        <end position="85"/>
    </location>
</feature>
<protein>
    <submittedName>
        <fullName evidence="3">Uncharacterized protein</fullName>
    </submittedName>
</protein>
<dbReference type="EMBL" id="MCFC01000005">
    <property type="protein sequence ID" value="ORY33709.1"/>
    <property type="molecule type" value="Genomic_DNA"/>
</dbReference>
<keyword evidence="4" id="KW-1185">Reference proteome</keyword>
<organism evidence="3 4">
    <name type="scientific">Naematelia encephala</name>
    <dbReference type="NCBI Taxonomy" id="71784"/>
    <lineage>
        <taxon>Eukaryota</taxon>
        <taxon>Fungi</taxon>
        <taxon>Dikarya</taxon>
        <taxon>Basidiomycota</taxon>
        <taxon>Agaricomycotina</taxon>
        <taxon>Tremellomycetes</taxon>
        <taxon>Tremellales</taxon>
        <taxon>Naemateliaceae</taxon>
        <taxon>Naematelia</taxon>
    </lineage>
</organism>
<dbReference type="Proteomes" id="UP000193986">
    <property type="component" value="Unassembled WGS sequence"/>
</dbReference>
<keyword evidence="2" id="KW-1133">Transmembrane helix</keyword>
<keyword evidence="2" id="KW-0472">Membrane</keyword>
<dbReference type="AlphaFoldDB" id="A0A1Y2BFX2"/>